<dbReference type="EMBL" id="HE573025">
    <property type="protein sequence ID" value="CCC50375.1"/>
    <property type="molecule type" value="Genomic_DNA"/>
</dbReference>
<protein>
    <recommendedName>
        <fullName evidence="2">MIF4G domain-containing protein</fullName>
    </recommendedName>
</protein>
<dbReference type="InterPro" id="IPR003890">
    <property type="entry name" value="MIF4G-like_typ-3"/>
</dbReference>
<feature type="region of interest" description="Disordered" evidence="1">
    <location>
        <begin position="562"/>
        <end position="589"/>
    </location>
</feature>
<dbReference type="GO" id="GO:0003729">
    <property type="term" value="F:mRNA binding"/>
    <property type="evidence" value="ECO:0007669"/>
    <property type="project" value="TreeGrafter"/>
</dbReference>
<feature type="compositionally biased region" description="Low complexity" evidence="1">
    <location>
        <begin position="562"/>
        <end position="586"/>
    </location>
</feature>
<evidence type="ECO:0000256" key="1">
    <source>
        <dbReference type="SAM" id="MobiDB-lite"/>
    </source>
</evidence>
<dbReference type="OMA" id="LEFRMRQ"/>
<dbReference type="PANTHER" id="PTHR23253">
    <property type="entry name" value="EUKARYOTIC TRANSLATION INITIATION FACTOR 4 GAMMA"/>
    <property type="match status" value="1"/>
</dbReference>
<feature type="domain" description="MIF4G" evidence="2">
    <location>
        <begin position="243"/>
        <end position="401"/>
    </location>
</feature>
<dbReference type="PANTHER" id="PTHR23253:SF64">
    <property type="entry name" value="MIF4G DOMAIN-CONTAINING PROTEIN"/>
    <property type="match status" value="1"/>
</dbReference>
<accession>G0U272</accession>
<dbReference type="AlphaFoldDB" id="G0U272"/>
<dbReference type="Pfam" id="PF02854">
    <property type="entry name" value="MIF4G"/>
    <property type="match status" value="1"/>
</dbReference>
<sequence>MEPRNAVNVCPFKRTNSLLGSYSSPSHRCGVPPAVLATISQPREKFVRYGRTSLKCPGTTSQELEGASQTVCNALHPASEGDGARDVGPCSAAGARPPDGAVAAPLVVPEEVMPDNVCTEDSTKKVRRIPYDELVTPEVVGKLKHVTDCCPQKIAEFFLKVAESSAAALQEGSPTPYSSTFAPSSTSNVRSRVSLYPHHVSEALNALTELWEDRVDAPINVSNSIGRKRGLFGEVGKKELHHYVMSILNRVTGDSEKFSEVRNELLRLPIPEANDTELEKIVDIFILKAVRDQPFASQYADLIVALCKVPEGQRIMGDKAQSLEFRMRQRLLSRCQTEFLQLEKKNIEAAQCRKEERTSEGDDESFKCHRDRACGIVKFVGELFLRQIVTEKVILEIIFITTTGGSGRKGFRVPPEYTPSEAQMDEVIKLLDIVDAVFFVTPVGASLLSDFTKVMEHWSVSHPVSRIRFLLLTVVGRLQKLLSEGSCLQQRADGPSSAKQQNPDAVENPLVDAVGAARPSRLANDDSSALATGKLAAVATKTTMVSNQATAFNDNKIAPLRNSASSKASAPPSVANSSASGLPSSSTKLEATTENVASYMRNLSCDGRRLEELVADIVDRFSTPMDVVAVWTERCLTVTRTVKERTLFGPFLCLVAQYIDNEKCEEVRGVPMFVFQKAVRQELHEELDIFKYWTQMVCSDSTGAMLSEKLLNEGLEYLLENNHGAVRKYLHHVSMEVRKWRGDLRLSAERICLNYVRYRPLQVLHGYCVHNKNSSVLSWLENNDARAYSAEINVFCSLVTGKPPKNQLFKDLRDDVCVSSPLTPAEVLSAILYAELHMRVSVLNKNVDLLMFVIDHKERSVRELLLVCELYHLLKYMSQNKEPSMCAGQRVMTLLLADEVVSSKTREEVHKYLDAYDEKSHYFIGVLPRHTQCSDTGCSVIKNIKNHDDTVNHHHSV</sequence>
<dbReference type="InterPro" id="IPR016024">
    <property type="entry name" value="ARM-type_fold"/>
</dbReference>
<dbReference type="GO" id="GO:0003743">
    <property type="term" value="F:translation initiation factor activity"/>
    <property type="evidence" value="ECO:0007669"/>
    <property type="project" value="TreeGrafter"/>
</dbReference>
<evidence type="ECO:0000259" key="2">
    <source>
        <dbReference type="Pfam" id="PF02854"/>
    </source>
</evidence>
<name>G0U272_TRYVY</name>
<organism evidence="3">
    <name type="scientific">Trypanosoma vivax (strain Y486)</name>
    <dbReference type="NCBI Taxonomy" id="1055687"/>
    <lineage>
        <taxon>Eukaryota</taxon>
        <taxon>Discoba</taxon>
        <taxon>Euglenozoa</taxon>
        <taxon>Kinetoplastea</taxon>
        <taxon>Metakinetoplastina</taxon>
        <taxon>Trypanosomatida</taxon>
        <taxon>Trypanosomatidae</taxon>
        <taxon>Trypanosoma</taxon>
        <taxon>Duttonella</taxon>
    </lineage>
</organism>
<dbReference type="Gene3D" id="1.25.40.180">
    <property type="match status" value="1"/>
</dbReference>
<gene>
    <name evidence="3" type="ORF">TVY486_0901980</name>
</gene>
<dbReference type="SUPFAM" id="SSF48371">
    <property type="entry name" value="ARM repeat"/>
    <property type="match status" value="1"/>
</dbReference>
<dbReference type="GO" id="GO:0016281">
    <property type="term" value="C:eukaryotic translation initiation factor 4F complex"/>
    <property type="evidence" value="ECO:0007669"/>
    <property type="project" value="TreeGrafter"/>
</dbReference>
<reference evidence="3" key="1">
    <citation type="journal article" date="2012" name="Proc. Natl. Acad. Sci. U.S.A.">
        <title>Antigenic diversity is generated by distinct evolutionary mechanisms in African trypanosome species.</title>
        <authorList>
            <person name="Jackson A.P."/>
            <person name="Berry A."/>
            <person name="Aslett M."/>
            <person name="Allison H.C."/>
            <person name="Burton P."/>
            <person name="Vavrova-Anderson J."/>
            <person name="Brown R."/>
            <person name="Browne H."/>
            <person name="Corton N."/>
            <person name="Hauser H."/>
            <person name="Gamble J."/>
            <person name="Gilderthorp R."/>
            <person name="Marcello L."/>
            <person name="McQuillan J."/>
            <person name="Otto T.D."/>
            <person name="Quail M.A."/>
            <person name="Sanders M.J."/>
            <person name="van Tonder A."/>
            <person name="Ginger M.L."/>
            <person name="Field M.C."/>
            <person name="Barry J.D."/>
            <person name="Hertz-Fowler C."/>
            <person name="Berriman M."/>
        </authorList>
    </citation>
    <scope>NUCLEOTIDE SEQUENCE</scope>
    <source>
        <strain evidence="3">Y486</strain>
    </source>
</reference>
<evidence type="ECO:0000313" key="3">
    <source>
        <dbReference type="EMBL" id="CCC50375.1"/>
    </source>
</evidence>
<proteinExistence type="predicted"/>
<dbReference type="VEuPathDB" id="TriTrypDB:TvY486_0901980"/>